<evidence type="ECO:0000256" key="1">
    <source>
        <dbReference type="SAM" id="MobiDB-lite"/>
    </source>
</evidence>
<dbReference type="EMBL" id="JANPWB010000014">
    <property type="protein sequence ID" value="KAJ1100003.1"/>
    <property type="molecule type" value="Genomic_DNA"/>
</dbReference>
<protein>
    <submittedName>
        <fullName evidence="2">Uncharacterized protein</fullName>
    </submittedName>
</protein>
<evidence type="ECO:0000313" key="2">
    <source>
        <dbReference type="EMBL" id="KAJ1100003.1"/>
    </source>
</evidence>
<reference evidence="2" key="1">
    <citation type="journal article" date="2022" name="bioRxiv">
        <title>Sequencing and chromosome-scale assembly of the giantPleurodeles waltlgenome.</title>
        <authorList>
            <person name="Brown T."/>
            <person name="Elewa A."/>
            <person name="Iarovenko S."/>
            <person name="Subramanian E."/>
            <person name="Araus A.J."/>
            <person name="Petzold A."/>
            <person name="Susuki M."/>
            <person name="Suzuki K.-i.T."/>
            <person name="Hayashi T."/>
            <person name="Toyoda A."/>
            <person name="Oliveira C."/>
            <person name="Osipova E."/>
            <person name="Leigh N.D."/>
            <person name="Simon A."/>
            <person name="Yun M.H."/>
        </authorList>
    </citation>
    <scope>NUCLEOTIDE SEQUENCE</scope>
    <source>
        <strain evidence="2">20211129_DDA</strain>
        <tissue evidence="2">Liver</tissue>
    </source>
</reference>
<evidence type="ECO:0000313" key="3">
    <source>
        <dbReference type="Proteomes" id="UP001066276"/>
    </source>
</evidence>
<feature type="region of interest" description="Disordered" evidence="1">
    <location>
        <begin position="21"/>
        <end position="46"/>
    </location>
</feature>
<sequence>MPSGKPSGKRSHQLLLSEAIAQPKNMAAQTAPPCPASSPAPSPSKEATDCILQEIAVVGCRLEAMDAKISDLTVASTSIWADIAGFQETATDLD</sequence>
<dbReference type="AlphaFoldDB" id="A0AAV7MFW0"/>
<keyword evidence="3" id="KW-1185">Reference proteome</keyword>
<proteinExistence type="predicted"/>
<feature type="compositionally biased region" description="Pro residues" evidence="1">
    <location>
        <begin position="32"/>
        <end position="42"/>
    </location>
</feature>
<comment type="caution">
    <text evidence="2">The sequence shown here is derived from an EMBL/GenBank/DDBJ whole genome shotgun (WGS) entry which is preliminary data.</text>
</comment>
<gene>
    <name evidence="2" type="ORF">NDU88_005093</name>
</gene>
<accession>A0AAV7MFW0</accession>
<name>A0AAV7MFW0_PLEWA</name>
<organism evidence="2 3">
    <name type="scientific">Pleurodeles waltl</name>
    <name type="common">Iberian ribbed newt</name>
    <dbReference type="NCBI Taxonomy" id="8319"/>
    <lineage>
        <taxon>Eukaryota</taxon>
        <taxon>Metazoa</taxon>
        <taxon>Chordata</taxon>
        <taxon>Craniata</taxon>
        <taxon>Vertebrata</taxon>
        <taxon>Euteleostomi</taxon>
        <taxon>Amphibia</taxon>
        <taxon>Batrachia</taxon>
        <taxon>Caudata</taxon>
        <taxon>Salamandroidea</taxon>
        <taxon>Salamandridae</taxon>
        <taxon>Pleurodelinae</taxon>
        <taxon>Pleurodeles</taxon>
    </lineage>
</organism>
<dbReference type="Proteomes" id="UP001066276">
    <property type="component" value="Chromosome 10"/>
</dbReference>